<name>A0A326U8G5_THEHA</name>
<feature type="transmembrane region" description="Helical" evidence="5">
    <location>
        <begin position="148"/>
        <end position="170"/>
    </location>
</feature>
<feature type="transmembrane region" description="Helical" evidence="5">
    <location>
        <begin position="121"/>
        <end position="142"/>
    </location>
</feature>
<keyword evidence="3 5" id="KW-1133">Transmembrane helix</keyword>
<comment type="subcellular location">
    <subcellularLocation>
        <location evidence="1">Membrane</location>
        <topology evidence="1">Multi-pass membrane protein</topology>
    </subcellularLocation>
</comment>
<evidence type="ECO:0000256" key="5">
    <source>
        <dbReference type="SAM" id="Phobius"/>
    </source>
</evidence>
<dbReference type="AlphaFoldDB" id="A0A326U8G5"/>
<dbReference type="PANTHER" id="PTHR39157:SF1">
    <property type="entry name" value="DOXX FAMILY PROTEIN"/>
    <property type="match status" value="1"/>
</dbReference>
<dbReference type="PANTHER" id="PTHR39157">
    <property type="entry name" value="INTEGRAL MEMBRANE PROTEIN-RELATED"/>
    <property type="match status" value="1"/>
</dbReference>
<reference evidence="6 7" key="1">
    <citation type="submission" date="2018-06" db="EMBL/GenBank/DDBJ databases">
        <title>Genomic Encyclopedia of Archaeal and Bacterial Type Strains, Phase II (KMG-II): from individual species to whole genera.</title>
        <authorList>
            <person name="Goeker M."/>
        </authorList>
    </citation>
    <scope>NUCLEOTIDE SEQUENCE [LARGE SCALE GENOMIC DNA]</scope>
    <source>
        <strain evidence="6 7">ATCC BAA-1881</strain>
    </source>
</reference>
<keyword evidence="4 5" id="KW-0472">Membrane</keyword>
<dbReference type="GO" id="GO:0016020">
    <property type="term" value="C:membrane"/>
    <property type="evidence" value="ECO:0007669"/>
    <property type="project" value="UniProtKB-SubCell"/>
</dbReference>
<evidence type="ECO:0000256" key="4">
    <source>
        <dbReference type="ARBA" id="ARBA00023136"/>
    </source>
</evidence>
<proteinExistence type="predicted"/>
<dbReference type="EMBL" id="QKUF01000005">
    <property type="protein sequence ID" value="PZW32001.1"/>
    <property type="molecule type" value="Genomic_DNA"/>
</dbReference>
<protein>
    <submittedName>
        <fullName evidence="6">Thiosulfate dehydrogenase [quinone] large subunit</fullName>
    </submittedName>
</protein>
<keyword evidence="2 5" id="KW-0812">Transmembrane</keyword>
<evidence type="ECO:0000256" key="2">
    <source>
        <dbReference type="ARBA" id="ARBA00022692"/>
    </source>
</evidence>
<evidence type="ECO:0000313" key="6">
    <source>
        <dbReference type="EMBL" id="PZW32001.1"/>
    </source>
</evidence>
<evidence type="ECO:0000256" key="1">
    <source>
        <dbReference type="ARBA" id="ARBA00004141"/>
    </source>
</evidence>
<dbReference type="Proteomes" id="UP000248806">
    <property type="component" value="Unassembled WGS sequence"/>
</dbReference>
<comment type="caution">
    <text evidence="6">The sequence shown here is derived from an EMBL/GenBank/DDBJ whole genome shotgun (WGS) entry which is preliminary data.</text>
</comment>
<gene>
    <name evidence="6" type="ORF">EI42_02027</name>
</gene>
<accession>A0A326U8G5</accession>
<dbReference type="Pfam" id="PF07681">
    <property type="entry name" value="DoxX"/>
    <property type="match status" value="1"/>
</dbReference>
<keyword evidence="7" id="KW-1185">Reference proteome</keyword>
<dbReference type="RefSeq" id="WP_111321432.1">
    <property type="nucleotide sequence ID" value="NZ_BIFX01000001.1"/>
</dbReference>
<dbReference type="OrthoDB" id="26941at2"/>
<organism evidence="6 7">
    <name type="scientific">Thermosporothrix hazakensis</name>
    <dbReference type="NCBI Taxonomy" id="644383"/>
    <lineage>
        <taxon>Bacteria</taxon>
        <taxon>Bacillati</taxon>
        <taxon>Chloroflexota</taxon>
        <taxon>Ktedonobacteria</taxon>
        <taxon>Ktedonobacterales</taxon>
        <taxon>Thermosporotrichaceae</taxon>
        <taxon>Thermosporothrix</taxon>
    </lineage>
</organism>
<evidence type="ECO:0000256" key="3">
    <source>
        <dbReference type="ARBA" id="ARBA00022989"/>
    </source>
</evidence>
<dbReference type="InterPro" id="IPR032808">
    <property type="entry name" value="DoxX"/>
</dbReference>
<sequence length="208" mass="22895">MYTFQKVQPKSAMNIPASPVVRFLFSDTRVAWLWLLVRLYVGYQWISAGWEKLTGYTLFGQPEGTSWLTSGDAAMHGFIQGALKNAAGAHPAVQSWYAWFLEHAVLPNAHVFSYVIPFGEFLVGLGLIVGALTGIAAFFGFFMNLNFLLAGAVSVNPVLAVLSVFLILAWRIAGYYGVDRYLLPLLGTPWTGSLAQRKEARAVEKSKA</sequence>
<evidence type="ECO:0000313" key="7">
    <source>
        <dbReference type="Proteomes" id="UP000248806"/>
    </source>
</evidence>